<keyword evidence="7 8" id="KW-0694">RNA-binding</keyword>
<keyword evidence="4" id="KW-0221">Differentiation</keyword>
<feature type="region of interest" description="Disordered" evidence="9">
    <location>
        <begin position="1"/>
        <end position="30"/>
    </location>
</feature>
<protein>
    <recommendedName>
        <fullName evidence="10">RRM domain-containing protein</fullName>
    </recommendedName>
</protein>
<dbReference type="InterPro" id="IPR035979">
    <property type="entry name" value="RBD_domain_sf"/>
</dbReference>
<dbReference type="FunFam" id="3.30.70.330:FF:000167">
    <property type="entry name" value="protein boule-like isoform X1"/>
    <property type="match status" value="1"/>
</dbReference>
<feature type="compositionally biased region" description="Polar residues" evidence="9">
    <location>
        <begin position="1"/>
        <end position="12"/>
    </location>
</feature>
<dbReference type="CDD" id="cd12412">
    <property type="entry name" value="RRM_DAZL_BOULE"/>
    <property type="match status" value="1"/>
</dbReference>
<feature type="compositionally biased region" description="Low complexity" evidence="9">
    <location>
        <begin position="13"/>
        <end position="30"/>
    </location>
</feature>
<keyword evidence="3" id="KW-0963">Cytoplasm</keyword>
<keyword evidence="2" id="KW-0217">Developmental protein</keyword>
<evidence type="ECO:0000256" key="8">
    <source>
        <dbReference type="PROSITE-ProRule" id="PRU00176"/>
    </source>
</evidence>
<keyword evidence="6" id="KW-0744">Spermatogenesis</keyword>
<dbReference type="GO" id="GO:0045948">
    <property type="term" value="P:positive regulation of translational initiation"/>
    <property type="evidence" value="ECO:0007669"/>
    <property type="project" value="TreeGrafter"/>
</dbReference>
<proteinExistence type="predicted"/>
<keyword evidence="5" id="KW-0810">Translation regulation</keyword>
<dbReference type="GO" id="GO:0003730">
    <property type="term" value="F:mRNA 3'-UTR binding"/>
    <property type="evidence" value="ECO:0007669"/>
    <property type="project" value="TreeGrafter"/>
</dbReference>
<feature type="compositionally biased region" description="Basic and acidic residues" evidence="9">
    <location>
        <begin position="483"/>
        <end position="493"/>
    </location>
</feature>
<accession>A0AAN7P275</accession>
<dbReference type="InterPro" id="IPR012677">
    <property type="entry name" value="Nucleotide-bd_a/b_plait_sf"/>
</dbReference>
<comment type="subcellular location">
    <subcellularLocation>
        <location evidence="1">Cytoplasm</location>
    </subcellularLocation>
</comment>
<dbReference type="Gene3D" id="3.30.70.330">
    <property type="match status" value="1"/>
</dbReference>
<evidence type="ECO:0000259" key="10">
    <source>
        <dbReference type="PROSITE" id="PS50102"/>
    </source>
</evidence>
<evidence type="ECO:0000256" key="2">
    <source>
        <dbReference type="ARBA" id="ARBA00022473"/>
    </source>
</evidence>
<dbReference type="EMBL" id="JARPUR010000004">
    <property type="protein sequence ID" value="KAK4878860.1"/>
    <property type="molecule type" value="Genomic_DNA"/>
</dbReference>
<feature type="region of interest" description="Disordered" evidence="9">
    <location>
        <begin position="369"/>
        <end position="388"/>
    </location>
</feature>
<feature type="compositionally biased region" description="Polar residues" evidence="9">
    <location>
        <begin position="472"/>
        <end position="482"/>
    </location>
</feature>
<dbReference type="InterPro" id="IPR003954">
    <property type="entry name" value="RRM_euk-type"/>
</dbReference>
<comment type="caution">
    <text evidence="11">The sequence shown here is derived from an EMBL/GenBank/DDBJ whole genome shotgun (WGS) entry which is preliminary data.</text>
</comment>
<evidence type="ECO:0000256" key="7">
    <source>
        <dbReference type="ARBA" id="ARBA00022884"/>
    </source>
</evidence>
<dbReference type="AlphaFoldDB" id="A0AAN7P275"/>
<dbReference type="PANTHER" id="PTHR11176">
    <property type="entry name" value="BOULE-RELATED"/>
    <property type="match status" value="1"/>
</dbReference>
<dbReference type="SMART" id="SM00361">
    <property type="entry name" value="RRM_1"/>
    <property type="match status" value="1"/>
</dbReference>
<gene>
    <name evidence="11" type="ORF">RN001_011366</name>
</gene>
<dbReference type="SMART" id="SM00360">
    <property type="entry name" value="RRM"/>
    <property type="match status" value="1"/>
</dbReference>
<name>A0AAN7P275_9COLE</name>
<dbReference type="SUPFAM" id="SSF54928">
    <property type="entry name" value="RNA-binding domain, RBD"/>
    <property type="match status" value="1"/>
</dbReference>
<feature type="domain" description="RRM" evidence="10">
    <location>
        <begin position="59"/>
        <end position="136"/>
    </location>
</feature>
<dbReference type="GO" id="GO:0005737">
    <property type="term" value="C:cytoplasm"/>
    <property type="evidence" value="ECO:0007669"/>
    <property type="project" value="UniProtKB-SubCell"/>
</dbReference>
<feature type="compositionally biased region" description="Low complexity" evidence="9">
    <location>
        <begin position="424"/>
        <end position="435"/>
    </location>
</feature>
<dbReference type="InterPro" id="IPR034988">
    <property type="entry name" value="DAZ_BOULE_RRM"/>
</dbReference>
<dbReference type="InterPro" id="IPR000504">
    <property type="entry name" value="RRM_dom"/>
</dbReference>
<evidence type="ECO:0000256" key="6">
    <source>
        <dbReference type="ARBA" id="ARBA00022871"/>
    </source>
</evidence>
<sequence>MSTSNQNTGKKCNSTNNSITNTPSSTPISTIANSVNTQVPIQSTTPPNNAPKYGTLVPNRIFVGGISANTTEAELLQLFSNYGTVKAAKIIQDRAGVSKGYGFVTFESEEDAKRLQREADNIVLRERKLNIAPAIKKQPFSRAFDASSPPTITPGAPTSYFIPTGGMPFYQSGMTYYSQAPPPGDPNAQQPPVYQSPAVYPTQSGPPQTAAYPSIVYPTQQLYMPQQFPYQPVPYDYSYYPNGGPQYVVGNQTTSQPQGHSMQRPGSPPRTPCYNPPMPYGAEAMYFNMPMYGGSLESTTVYQESLDMANGNINEEPYGYFGTVPNELEPPQSSDINTMQEYSNASSADLSRQSNTPVVSVLSLDQHQERDFTSLQSGRRRKSAETIPSVNNMHDYNKHMVVVAYDNNYINVNRNHNAPPPVTSNNFNSSLQSSNDFGGSKPNPHLCNGGFSGIDRTWYNKRRSYNNKYADETQSQTESVNVDENRNEDKNCRTNDNTSPQAPFPVPSNKYPTRNYQNSIRNPHVHSNFRYNMGGAYRGVARSYSQPKRGRLTITGFEALRLV</sequence>
<dbReference type="Proteomes" id="UP001353858">
    <property type="component" value="Unassembled WGS sequence"/>
</dbReference>
<reference evidence="12" key="1">
    <citation type="submission" date="2023-01" db="EMBL/GenBank/DDBJ databases">
        <title>Key to firefly adult light organ development and bioluminescence: homeobox transcription factors regulate luciferase expression and transportation to peroxisome.</title>
        <authorList>
            <person name="Fu X."/>
        </authorList>
    </citation>
    <scope>NUCLEOTIDE SEQUENCE [LARGE SCALE GENOMIC DNA]</scope>
</reference>
<evidence type="ECO:0000313" key="11">
    <source>
        <dbReference type="EMBL" id="KAK4878860.1"/>
    </source>
</evidence>
<evidence type="ECO:0000313" key="12">
    <source>
        <dbReference type="Proteomes" id="UP001353858"/>
    </source>
</evidence>
<evidence type="ECO:0000256" key="9">
    <source>
        <dbReference type="SAM" id="MobiDB-lite"/>
    </source>
</evidence>
<organism evidence="11 12">
    <name type="scientific">Aquatica leii</name>
    <dbReference type="NCBI Taxonomy" id="1421715"/>
    <lineage>
        <taxon>Eukaryota</taxon>
        <taxon>Metazoa</taxon>
        <taxon>Ecdysozoa</taxon>
        <taxon>Arthropoda</taxon>
        <taxon>Hexapoda</taxon>
        <taxon>Insecta</taxon>
        <taxon>Pterygota</taxon>
        <taxon>Neoptera</taxon>
        <taxon>Endopterygota</taxon>
        <taxon>Coleoptera</taxon>
        <taxon>Polyphaga</taxon>
        <taxon>Elateriformia</taxon>
        <taxon>Elateroidea</taxon>
        <taxon>Lampyridae</taxon>
        <taxon>Luciolinae</taxon>
        <taxon>Aquatica</taxon>
    </lineage>
</organism>
<dbReference type="GO" id="GO:0051321">
    <property type="term" value="P:meiotic cell cycle"/>
    <property type="evidence" value="ECO:0007669"/>
    <property type="project" value="UniProtKB-ARBA"/>
</dbReference>
<dbReference type="PANTHER" id="PTHR11176:SF57">
    <property type="entry name" value="PROTEIN BOULE"/>
    <property type="match status" value="1"/>
</dbReference>
<evidence type="ECO:0000256" key="3">
    <source>
        <dbReference type="ARBA" id="ARBA00022490"/>
    </source>
</evidence>
<feature type="region of interest" description="Disordered" evidence="9">
    <location>
        <begin position="414"/>
        <end position="444"/>
    </location>
</feature>
<dbReference type="Pfam" id="PF00076">
    <property type="entry name" value="RRM_1"/>
    <property type="match status" value="1"/>
</dbReference>
<dbReference type="PROSITE" id="PS50102">
    <property type="entry name" value="RRM"/>
    <property type="match status" value="1"/>
</dbReference>
<dbReference type="GO" id="GO:0008494">
    <property type="term" value="F:translation activator activity"/>
    <property type="evidence" value="ECO:0007669"/>
    <property type="project" value="TreeGrafter"/>
</dbReference>
<evidence type="ECO:0000256" key="1">
    <source>
        <dbReference type="ARBA" id="ARBA00004496"/>
    </source>
</evidence>
<evidence type="ECO:0000256" key="5">
    <source>
        <dbReference type="ARBA" id="ARBA00022845"/>
    </source>
</evidence>
<dbReference type="GO" id="GO:0007283">
    <property type="term" value="P:spermatogenesis"/>
    <property type="evidence" value="ECO:0007669"/>
    <property type="project" value="UniProtKB-KW"/>
</dbReference>
<dbReference type="GO" id="GO:0070935">
    <property type="term" value="P:3'-UTR-mediated mRNA stabilization"/>
    <property type="evidence" value="ECO:0007669"/>
    <property type="project" value="TreeGrafter"/>
</dbReference>
<dbReference type="GO" id="GO:0030154">
    <property type="term" value="P:cell differentiation"/>
    <property type="evidence" value="ECO:0007669"/>
    <property type="project" value="UniProtKB-KW"/>
</dbReference>
<feature type="region of interest" description="Disordered" evidence="9">
    <location>
        <begin position="469"/>
        <end position="510"/>
    </location>
</feature>
<evidence type="ECO:0000256" key="4">
    <source>
        <dbReference type="ARBA" id="ARBA00022782"/>
    </source>
</evidence>
<keyword evidence="12" id="KW-1185">Reference proteome</keyword>